<sequence length="320" mass="35533">MVSRGDVGDRRLILLVDEQPARQAQLAGALEQDGFSIRLVSAGAEAQRLIDEARLVLLVLGPAGGPARALLQHLMARDDDGHRPSLIALIPAEERAAVVAVLRLGAEVVRTPVDPEELSVRVERCLQERQRMEALLTRVNALERLSITDGLTQVHNHRYFQDRLREEFRRAQRYDDPLSLILIDLDHFKRFNDDHGHQVGDVVLRDVAASLQRNVRETDLLARYGGEEFAILLPRTPLAGALTVAERVWRELGVLHTGPERTLRVTASVGVASFPHHAVGNAEQLVRSADESLYRAKHEGRNRICVHSALASSPERPASP</sequence>
<dbReference type="GO" id="GO:1902201">
    <property type="term" value="P:negative regulation of bacterial-type flagellum-dependent cell motility"/>
    <property type="evidence" value="ECO:0007669"/>
    <property type="project" value="TreeGrafter"/>
</dbReference>
<evidence type="ECO:0000256" key="3">
    <source>
        <dbReference type="PROSITE-ProRule" id="PRU00169"/>
    </source>
</evidence>
<feature type="domain" description="Response regulatory" evidence="4">
    <location>
        <begin position="12"/>
        <end position="126"/>
    </location>
</feature>
<dbReference type="Gene3D" id="3.30.70.270">
    <property type="match status" value="1"/>
</dbReference>
<reference evidence="7" key="1">
    <citation type="submission" date="2016-11" db="EMBL/GenBank/DDBJ databases">
        <authorList>
            <person name="Shukria A."/>
            <person name="Stevens D.C."/>
        </authorList>
    </citation>
    <scope>NUCLEOTIDE SEQUENCE [LARGE SCALE GENOMIC DNA]</scope>
    <source>
        <strain evidence="7">Cbfe23</strain>
    </source>
</reference>
<comment type="catalytic activity">
    <reaction evidence="2">
        <text>2 GTP = 3',3'-c-di-GMP + 2 diphosphate</text>
        <dbReference type="Rhea" id="RHEA:24898"/>
        <dbReference type="ChEBI" id="CHEBI:33019"/>
        <dbReference type="ChEBI" id="CHEBI:37565"/>
        <dbReference type="ChEBI" id="CHEBI:58805"/>
        <dbReference type="EC" id="2.7.7.65"/>
    </reaction>
</comment>
<accession>A0A1L9BFD6</accession>
<dbReference type="PANTHER" id="PTHR45138">
    <property type="entry name" value="REGULATORY COMPONENTS OF SENSORY TRANSDUCTION SYSTEM"/>
    <property type="match status" value="1"/>
</dbReference>
<dbReference type="Gene3D" id="3.40.50.2300">
    <property type="match status" value="1"/>
</dbReference>
<evidence type="ECO:0000313" key="7">
    <source>
        <dbReference type="Proteomes" id="UP000182229"/>
    </source>
</evidence>
<protein>
    <recommendedName>
        <fullName evidence="1">diguanylate cyclase</fullName>
        <ecNumber evidence="1">2.7.7.65</ecNumber>
    </recommendedName>
</protein>
<dbReference type="EMBL" id="MPIN01000002">
    <property type="protein sequence ID" value="OJH40925.1"/>
    <property type="molecule type" value="Genomic_DNA"/>
</dbReference>
<reference evidence="6 7" key="2">
    <citation type="submission" date="2016-12" db="EMBL/GenBank/DDBJ databases">
        <title>Draft Genome Sequence of Cystobacter ferrugineus Strain Cbfe23.</title>
        <authorList>
            <person name="Akbar S."/>
            <person name="Dowd S.E."/>
            <person name="Stevens D.C."/>
        </authorList>
    </citation>
    <scope>NUCLEOTIDE SEQUENCE [LARGE SCALE GENOMIC DNA]</scope>
    <source>
        <strain evidence="6 7">Cbfe23</strain>
    </source>
</reference>
<dbReference type="InterPro" id="IPR001789">
    <property type="entry name" value="Sig_transdc_resp-reg_receiver"/>
</dbReference>
<dbReference type="PANTHER" id="PTHR45138:SF9">
    <property type="entry name" value="DIGUANYLATE CYCLASE DGCM-RELATED"/>
    <property type="match status" value="1"/>
</dbReference>
<dbReference type="Proteomes" id="UP000182229">
    <property type="component" value="Unassembled WGS sequence"/>
</dbReference>
<organism evidence="6 7">
    <name type="scientific">Cystobacter ferrugineus</name>
    <dbReference type="NCBI Taxonomy" id="83449"/>
    <lineage>
        <taxon>Bacteria</taxon>
        <taxon>Pseudomonadati</taxon>
        <taxon>Myxococcota</taxon>
        <taxon>Myxococcia</taxon>
        <taxon>Myxococcales</taxon>
        <taxon>Cystobacterineae</taxon>
        <taxon>Archangiaceae</taxon>
        <taxon>Cystobacter</taxon>
    </lineage>
</organism>
<dbReference type="GO" id="GO:0005886">
    <property type="term" value="C:plasma membrane"/>
    <property type="evidence" value="ECO:0007669"/>
    <property type="project" value="TreeGrafter"/>
</dbReference>
<dbReference type="InterPro" id="IPR000160">
    <property type="entry name" value="GGDEF_dom"/>
</dbReference>
<dbReference type="InterPro" id="IPR011006">
    <property type="entry name" value="CheY-like_superfamily"/>
</dbReference>
<dbReference type="GO" id="GO:0052621">
    <property type="term" value="F:diguanylate cyclase activity"/>
    <property type="evidence" value="ECO:0007669"/>
    <property type="project" value="UniProtKB-EC"/>
</dbReference>
<dbReference type="EC" id="2.7.7.65" evidence="1"/>
<comment type="caution">
    <text evidence="6">The sequence shown here is derived from an EMBL/GenBank/DDBJ whole genome shotgun (WGS) entry which is preliminary data.</text>
</comment>
<dbReference type="SMART" id="SM00267">
    <property type="entry name" value="GGDEF"/>
    <property type="match status" value="1"/>
</dbReference>
<evidence type="ECO:0000256" key="2">
    <source>
        <dbReference type="ARBA" id="ARBA00034247"/>
    </source>
</evidence>
<dbReference type="CDD" id="cd01949">
    <property type="entry name" value="GGDEF"/>
    <property type="match status" value="1"/>
</dbReference>
<dbReference type="NCBIfam" id="TIGR00254">
    <property type="entry name" value="GGDEF"/>
    <property type="match status" value="1"/>
</dbReference>
<dbReference type="SUPFAM" id="SSF52172">
    <property type="entry name" value="CheY-like"/>
    <property type="match status" value="1"/>
</dbReference>
<dbReference type="AlphaFoldDB" id="A0A1L9BFD6"/>
<name>A0A1L9BFD6_9BACT</name>
<evidence type="ECO:0000256" key="1">
    <source>
        <dbReference type="ARBA" id="ARBA00012528"/>
    </source>
</evidence>
<dbReference type="GO" id="GO:0000160">
    <property type="term" value="P:phosphorelay signal transduction system"/>
    <property type="evidence" value="ECO:0007669"/>
    <property type="project" value="InterPro"/>
</dbReference>
<gene>
    <name evidence="6" type="ORF">BON30_08390</name>
</gene>
<dbReference type="InterPro" id="IPR050469">
    <property type="entry name" value="Diguanylate_Cyclase"/>
</dbReference>
<feature type="domain" description="GGDEF" evidence="5">
    <location>
        <begin position="176"/>
        <end position="309"/>
    </location>
</feature>
<evidence type="ECO:0000259" key="4">
    <source>
        <dbReference type="PROSITE" id="PS50110"/>
    </source>
</evidence>
<evidence type="ECO:0000313" key="6">
    <source>
        <dbReference type="EMBL" id="OJH40925.1"/>
    </source>
</evidence>
<dbReference type="SUPFAM" id="SSF55073">
    <property type="entry name" value="Nucleotide cyclase"/>
    <property type="match status" value="1"/>
</dbReference>
<evidence type="ECO:0000259" key="5">
    <source>
        <dbReference type="PROSITE" id="PS50887"/>
    </source>
</evidence>
<comment type="caution">
    <text evidence="3">Lacks conserved residue(s) required for the propagation of feature annotation.</text>
</comment>
<dbReference type="PROSITE" id="PS50110">
    <property type="entry name" value="RESPONSE_REGULATORY"/>
    <property type="match status" value="1"/>
</dbReference>
<keyword evidence="7" id="KW-1185">Reference proteome</keyword>
<dbReference type="GO" id="GO:0043709">
    <property type="term" value="P:cell adhesion involved in single-species biofilm formation"/>
    <property type="evidence" value="ECO:0007669"/>
    <property type="project" value="TreeGrafter"/>
</dbReference>
<dbReference type="FunFam" id="3.30.70.270:FF:000001">
    <property type="entry name" value="Diguanylate cyclase domain protein"/>
    <property type="match status" value="1"/>
</dbReference>
<proteinExistence type="predicted"/>
<dbReference type="STRING" id="83449.BON30_08390"/>
<dbReference type="InterPro" id="IPR029787">
    <property type="entry name" value="Nucleotide_cyclase"/>
</dbReference>
<dbReference type="PROSITE" id="PS50887">
    <property type="entry name" value="GGDEF"/>
    <property type="match status" value="1"/>
</dbReference>
<dbReference type="Pfam" id="PF00990">
    <property type="entry name" value="GGDEF"/>
    <property type="match status" value="1"/>
</dbReference>
<dbReference type="InterPro" id="IPR043128">
    <property type="entry name" value="Rev_trsase/Diguanyl_cyclase"/>
</dbReference>